<evidence type="ECO:0000313" key="8">
    <source>
        <dbReference type="Proteomes" id="UP000887575"/>
    </source>
</evidence>
<dbReference type="PANTHER" id="PTHR12542:SF41">
    <property type="entry name" value="EXOCYST COMPLEX COMPONENT 7"/>
    <property type="match status" value="1"/>
</dbReference>
<feature type="domain" description="Exocyst complex subunit Exo70 C-terminal" evidence="7">
    <location>
        <begin position="279"/>
        <end position="608"/>
    </location>
</feature>
<sequence length="615" mass="70565">MNVDVIDKKLQQEEEWLRSFEINVKKSAQLRNDIEKVLDQFDSRLKKLEQNVMGKHEKNGRLQKRQQNIQRLIRTIDTTFQFYGKTGELETRIRDGSPTQDLDAYLESIDCLQQAIAFFENYPEKRIQIDNMKMTLETGFDVIERDFRDIVSDNTIRCDMKVLIESLDENAELISGRVKAIQTMKSTEKMSKVATWLLSKGRDPRFLNQYSEIRSENMRQTLSQVLAEENRLRESQASNRFYKGISKAAIRGERAVKETRFLSSVAHDRANVAHVLFGCFLALVTVEETIMEKILNEVSVRAQVHRGVIAKPLSLCIRTAVEAMNGIDSLPSLLPLLRHLSTHNNQLITLASNSEMESQFEPMFRSLRIKCKSLLDESVERLKTEVDKFVPEDGNVHPLTANTLNLLCMLTIHRQTVTQQLLVPTAASPQNTHLLMPKLFAKILAALGACLSRKAELYTDPMLASIFKINNYNYIAKSLQDEEDALLPVISEQNHQILEFYLNEIATYEQDYIKSWHGVASTLSGVERAHDRTSLSNIVYTFNREFEATIARQKNFCVADPHRAEQIREKVKKLLLTRYGALVERCRGEGVDQKTIRYSEPTLSAIIDRLFDVNS</sequence>
<dbReference type="WBParaSite" id="MBELARI_LOCUS20508">
    <property type="protein sequence ID" value="MBELARI_LOCUS20508"/>
    <property type="gene ID" value="MBELARI_LOCUS20508"/>
</dbReference>
<name>A0AAF3F1V1_9BILA</name>
<protein>
    <recommendedName>
        <fullName evidence="4 5">Exocyst complex component 7</fullName>
    </recommendedName>
    <alternativeName>
        <fullName evidence="5">Exocyst complex component Exo70</fullName>
    </alternativeName>
</protein>
<feature type="coiled-coil region" evidence="6">
    <location>
        <begin position="31"/>
        <end position="65"/>
    </location>
</feature>
<evidence type="ECO:0000256" key="2">
    <source>
        <dbReference type="ARBA" id="ARBA00022448"/>
    </source>
</evidence>
<keyword evidence="3 5" id="KW-0268">Exocytosis</keyword>
<comment type="similarity">
    <text evidence="1 5">Belongs to the EXO70 family.</text>
</comment>
<accession>A0AAF3F1V1</accession>
<dbReference type="InterPro" id="IPR004140">
    <property type="entry name" value="Exo70"/>
</dbReference>
<dbReference type="Pfam" id="PF03081">
    <property type="entry name" value="Exo70_C"/>
    <property type="match status" value="1"/>
</dbReference>
<evidence type="ECO:0000256" key="1">
    <source>
        <dbReference type="ARBA" id="ARBA00006756"/>
    </source>
</evidence>
<dbReference type="Proteomes" id="UP000887575">
    <property type="component" value="Unassembled WGS sequence"/>
</dbReference>
<evidence type="ECO:0000256" key="5">
    <source>
        <dbReference type="RuleBase" id="RU365026"/>
    </source>
</evidence>
<keyword evidence="2 5" id="KW-0813">Transport</keyword>
<dbReference type="Pfam" id="PF20669">
    <property type="entry name" value="Exo70_N"/>
    <property type="match status" value="1"/>
</dbReference>
<dbReference type="GO" id="GO:0015031">
    <property type="term" value="P:protein transport"/>
    <property type="evidence" value="ECO:0007669"/>
    <property type="project" value="UniProtKB-KW"/>
</dbReference>
<evidence type="ECO:0000256" key="4">
    <source>
        <dbReference type="ARBA" id="ARBA00026169"/>
    </source>
</evidence>
<dbReference type="InterPro" id="IPR046364">
    <property type="entry name" value="Exo70_C"/>
</dbReference>
<comment type="function">
    <text evidence="5">Component of the exocyst complex involved in the docking of exocytic vesicles with fusion sites on the plasma membrane.</text>
</comment>
<proteinExistence type="inferred from homology"/>
<dbReference type="InterPro" id="IPR016159">
    <property type="entry name" value="Cullin_repeat-like_dom_sf"/>
</dbReference>
<evidence type="ECO:0000256" key="6">
    <source>
        <dbReference type="SAM" id="Coils"/>
    </source>
</evidence>
<evidence type="ECO:0000259" key="7">
    <source>
        <dbReference type="Pfam" id="PF03081"/>
    </source>
</evidence>
<dbReference type="AlphaFoldDB" id="A0AAF3F1V1"/>
<evidence type="ECO:0000313" key="9">
    <source>
        <dbReference type="WBParaSite" id="MBELARI_LOCUS20508"/>
    </source>
</evidence>
<dbReference type="GO" id="GO:0006887">
    <property type="term" value="P:exocytosis"/>
    <property type="evidence" value="ECO:0007669"/>
    <property type="project" value="UniProtKB-KW"/>
</dbReference>
<dbReference type="Gene3D" id="1.20.1280.170">
    <property type="entry name" value="Exocyst complex component Exo70"/>
    <property type="match status" value="1"/>
</dbReference>
<dbReference type="GO" id="GO:0005546">
    <property type="term" value="F:phosphatidylinositol-4,5-bisphosphate binding"/>
    <property type="evidence" value="ECO:0007669"/>
    <property type="project" value="InterPro"/>
</dbReference>
<dbReference type="SUPFAM" id="SSF74788">
    <property type="entry name" value="Cullin repeat-like"/>
    <property type="match status" value="1"/>
</dbReference>
<dbReference type="GO" id="GO:0000145">
    <property type="term" value="C:exocyst"/>
    <property type="evidence" value="ECO:0007669"/>
    <property type="project" value="InterPro"/>
</dbReference>
<organism evidence="8 9">
    <name type="scientific">Mesorhabditis belari</name>
    <dbReference type="NCBI Taxonomy" id="2138241"/>
    <lineage>
        <taxon>Eukaryota</taxon>
        <taxon>Metazoa</taxon>
        <taxon>Ecdysozoa</taxon>
        <taxon>Nematoda</taxon>
        <taxon>Chromadorea</taxon>
        <taxon>Rhabditida</taxon>
        <taxon>Rhabditina</taxon>
        <taxon>Rhabditomorpha</taxon>
        <taxon>Rhabditoidea</taxon>
        <taxon>Rhabditidae</taxon>
        <taxon>Mesorhabditinae</taxon>
        <taxon>Mesorhabditis</taxon>
    </lineage>
</organism>
<keyword evidence="6" id="KW-0175">Coiled coil</keyword>
<dbReference type="PANTHER" id="PTHR12542">
    <property type="entry name" value="EXOCYST COMPLEX PROTEIN EXO70"/>
    <property type="match status" value="1"/>
</dbReference>
<keyword evidence="5" id="KW-0653">Protein transport</keyword>
<evidence type="ECO:0000256" key="3">
    <source>
        <dbReference type="ARBA" id="ARBA00022483"/>
    </source>
</evidence>
<keyword evidence="8" id="KW-1185">Reference proteome</keyword>
<reference evidence="9" key="1">
    <citation type="submission" date="2024-02" db="UniProtKB">
        <authorList>
            <consortium name="WormBaseParasite"/>
        </authorList>
    </citation>
    <scope>IDENTIFICATION</scope>
</reference>